<dbReference type="EMBL" id="JAWWNJ010000126">
    <property type="protein sequence ID" value="KAK6988000.1"/>
    <property type="molecule type" value="Genomic_DNA"/>
</dbReference>
<organism evidence="1 2">
    <name type="scientific">Favolaschia claudopus</name>
    <dbReference type="NCBI Taxonomy" id="2862362"/>
    <lineage>
        <taxon>Eukaryota</taxon>
        <taxon>Fungi</taxon>
        <taxon>Dikarya</taxon>
        <taxon>Basidiomycota</taxon>
        <taxon>Agaricomycotina</taxon>
        <taxon>Agaricomycetes</taxon>
        <taxon>Agaricomycetidae</taxon>
        <taxon>Agaricales</taxon>
        <taxon>Marasmiineae</taxon>
        <taxon>Mycenaceae</taxon>
        <taxon>Favolaschia</taxon>
    </lineage>
</organism>
<gene>
    <name evidence="1" type="ORF">R3P38DRAFT_3229512</name>
</gene>
<dbReference type="Proteomes" id="UP001362999">
    <property type="component" value="Unassembled WGS sequence"/>
</dbReference>
<keyword evidence="2" id="KW-1185">Reference proteome</keyword>
<sequence length="285" mass="31538">MSFGDPPQNQSDPSETGFRDWTTLLPFAGEHHYKFKSVYYHHFGSSIQKTTSPYSEWDTGCAFCFLEDKFVQDYYSKSKTGFKLVPTARDPYVSRSYYYYALPSDTQLEDIGTVGVDLGGTPMHFDARWLPDSEEQMCDVLSFYSLTAAIPASKVSKSALPQAPACTRFYCFSGGSPRRSRYLSSSRHIISSLNVTLVTTPPAPFGVLPSQCFLELKHKHCSTHLILYAVGADAWYVPGIKCSRLASPCKWSFACEVSGSLPPSPIISPLLASAPIPCALDSLRV</sequence>
<reference evidence="1 2" key="1">
    <citation type="journal article" date="2024" name="J Genomics">
        <title>Draft genome sequencing and assembly of Favolaschia claudopus CIRM-BRFM 2984 isolated from oak limbs.</title>
        <authorList>
            <person name="Navarro D."/>
            <person name="Drula E."/>
            <person name="Chaduli D."/>
            <person name="Cazenave R."/>
            <person name="Ahrendt S."/>
            <person name="Wang J."/>
            <person name="Lipzen A."/>
            <person name="Daum C."/>
            <person name="Barry K."/>
            <person name="Grigoriev I.V."/>
            <person name="Favel A."/>
            <person name="Rosso M.N."/>
            <person name="Martin F."/>
        </authorList>
    </citation>
    <scope>NUCLEOTIDE SEQUENCE [LARGE SCALE GENOMIC DNA]</scope>
    <source>
        <strain evidence="1 2">CIRM-BRFM 2984</strain>
    </source>
</reference>
<proteinExistence type="predicted"/>
<name>A0AAV9ZNM2_9AGAR</name>
<evidence type="ECO:0000313" key="2">
    <source>
        <dbReference type="Proteomes" id="UP001362999"/>
    </source>
</evidence>
<comment type="caution">
    <text evidence="1">The sequence shown here is derived from an EMBL/GenBank/DDBJ whole genome shotgun (WGS) entry which is preliminary data.</text>
</comment>
<evidence type="ECO:0000313" key="1">
    <source>
        <dbReference type="EMBL" id="KAK6988000.1"/>
    </source>
</evidence>
<protein>
    <submittedName>
        <fullName evidence="1">Uncharacterized protein</fullName>
    </submittedName>
</protein>
<accession>A0AAV9ZNM2</accession>
<dbReference type="AlphaFoldDB" id="A0AAV9ZNM2"/>